<feature type="transmembrane region" description="Helical" evidence="2">
    <location>
        <begin position="71"/>
        <end position="87"/>
    </location>
</feature>
<dbReference type="RefSeq" id="WP_134761023.1">
    <property type="nucleotide sequence ID" value="NZ_SOZD01000002.1"/>
</dbReference>
<keyword evidence="4" id="KW-1185">Reference proteome</keyword>
<feature type="transmembrane region" description="Helical" evidence="2">
    <location>
        <begin position="43"/>
        <end position="64"/>
    </location>
</feature>
<keyword evidence="2" id="KW-1133">Transmembrane helix</keyword>
<feature type="compositionally biased region" description="Basic and acidic residues" evidence="1">
    <location>
        <begin position="242"/>
        <end position="252"/>
    </location>
</feature>
<evidence type="ECO:0000313" key="3">
    <source>
        <dbReference type="EMBL" id="TFF24854.1"/>
    </source>
</evidence>
<gene>
    <name evidence="3" type="ORF">E3C22_05530</name>
</gene>
<feature type="region of interest" description="Disordered" evidence="1">
    <location>
        <begin position="234"/>
        <end position="262"/>
    </location>
</feature>
<evidence type="ECO:0000256" key="2">
    <source>
        <dbReference type="SAM" id="Phobius"/>
    </source>
</evidence>
<reference evidence="3 4" key="1">
    <citation type="submission" date="2019-03" db="EMBL/GenBank/DDBJ databases">
        <title>Jiella endophytica sp. nov., a novel endophytic bacterium isolated from root of Ficus microcarpa Linn. f.</title>
        <authorList>
            <person name="Tuo L."/>
        </authorList>
    </citation>
    <scope>NUCLEOTIDE SEQUENCE [LARGE SCALE GENOMIC DNA]</scope>
    <source>
        <strain evidence="3 4">CBS5Q-3</strain>
    </source>
</reference>
<proteinExistence type="predicted"/>
<name>A0A4Y8RPZ9_9HYPH</name>
<keyword evidence="2" id="KW-0472">Membrane</keyword>
<organism evidence="3 4">
    <name type="scientific">Jiella endophytica</name>
    <dbReference type="NCBI Taxonomy" id="2558362"/>
    <lineage>
        <taxon>Bacteria</taxon>
        <taxon>Pseudomonadati</taxon>
        <taxon>Pseudomonadota</taxon>
        <taxon>Alphaproteobacteria</taxon>
        <taxon>Hyphomicrobiales</taxon>
        <taxon>Aurantimonadaceae</taxon>
        <taxon>Jiella</taxon>
    </lineage>
</organism>
<protein>
    <submittedName>
        <fullName evidence="3">Uncharacterized protein</fullName>
    </submittedName>
</protein>
<keyword evidence="2" id="KW-0812">Transmembrane</keyword>
<feature type="transmembrane region" description="Helical" evidence="2">
    <location>
        <begin position="159"/>
        <end position="178"/>
    </location>
</feature>
<dbReference type="AlphaFoldDB" id="A0A4Y8RPZ9"/>
<dbReference type="OrthoDB" id="7846047at2"/>
<evidence type="ECO:0000256" key="1">
    <source>
        <dbReference type="SAM" id="MobiDB-lite"/>
    </source>
</evidence>
<accession>A0A4Y8RPZ9</accession>
<feature type="transmembrane region" description="Helical" evidence="2">
    <location>
        <begin position="130"/>
        <end position="147"/>
    </location>
</feature>
<sequence>MRSDRRRSARALAGPFLILAALLLAVVPRLSPAASLDALAWWIAYGPMAPERALPICAFGVALALTGRRSAAAATSSFAFGAVSGFAMEPQWLDLLGRLPAAATHDFYAGPLSCIAAGASLICGRRLRPFMLVPSGFLLGAMWALWIRLLDPTLHEPKITMTGLLVAALLAAAVAITLARFRGPWMFVAAPILGSWLVAIGLLYGGAYIAARSPALVLPPPAASADPDPALLDGLFGTPADTRQHPATRRDPFGSGGGSKPF</sequence>
<feature type="transmembrane region" description="Helical" evidence="2">
    <location>
        <begin position="107"/>
        <end position="123"/>
    </location>
</feature>
<evidence type="ECO:0000313" key="4">
    <source>
        <dbReference type="Proteomes" id="UP000298179"/>
    </source>
</evidence>
<dbReference type="Proteomes" id="UP000298179">
    <property type="component" value="Unassembled WGS sequence"/>
</dbReference>
<comment type="caution">
    <text evidence="3">The sequence shown here is derived from an EMBL/GenBank/DDBJ whole genome shotgun (WGS) entry which is preliminary data.</text>
</comment>
<feature type="transmembrane region" description="Helical" evidence="2">
    <location>
        <begin position="185"/>
        <end position="211"/>
    </location>
</feature>
<dbReference type="EMBL" id="SOZD01000002">
    <property type="protein sequence ID" value="TFF24854.1"/>
    <property type="molecule type" value="Genomic_DNA"/>
</dbReference>